<dbReference type="Proteomes" id="UP001139336">
    <property type="component" value="Unassembled WGS sequence"/>
</dbReference>
<keyword evidence="1" id="KW-0812">Transmembrane</keyword>
<dbReference type="EMBL" id="JAKGSI010000001">
    <property type="protein sequence ID" value="MCF4005886.1"/>
    <property type="molecule type" value="Genomic_DNA"/>
</dbReference>
<keyword evidence="4" id="KW-1185">Reference proteome</keyword>
<keyword evidence="1" id="KW-1133">Transmembrane helix</keyword>
<dbReference type="AlphaFoldDB" id="A0A9X1TYI8"/>
<dbReference type="RefSeq" id="WP_236117675.1">
    <property type="nucleotide sequence ID" value="NZ_JAKGSI010000001.1"/>
</dbReference>
<comment type="caution">
    <text evidence="3">The sequence shown here is derived from an EMBL/GenBank/DDBJ whole genome shotgun (WGS) entry which is preliminary data.</text>
</comment>
<feature type="domain" description="DUF6286" evidence="2">
    <location>
        <begin position="88"/>
        <end position="186"/>
    </location>
</feature>
<dbReference type="Pfam" id="PF19803">
    <property type="entry name" value="DUF6286"/>
    <property type="match status" value="1"/>
</dbReference>
<evidence type="ECO:0000313" key="4">
    <source>
        <dbReference type="Proteomes" id="UP001139336"/>
    </source>
</evidence>
<protein>
    <submittedName>
        <fullName evidence="3">DUF6286 domain-containing protein</fullName>
    </submittedName>
</protein>
<sequence length="192" mass="20582">MSEQPAQHDTTGLGAGLGQEPRANPFARWVTILIGLLFIALAVIAGREIWAISDKGANAPQWLKPVFELFGGPGLPGWALAAGIIAIIVGIIFIIVALKPRRRTHRRVTSEVSLWTRPVDVSRMASQAARKVPGVSTAHSTVKGSTLAVSIAGDTTDSSLAQRVEETLSPLVANLENPKQVKVRVQKEEVQK</sequence>
<evidence type="ECO:0000256" key="1">
    <source>
        <dbReference type="SAM" id="Phobius"/>
    </source>
</evidence>
<name>A0A9X1TYI8_9CORY</name>
<organism evidence="3 4">
    <name type="scientific">Corynebacterium uropygiale</name>
    <dbReference type="NCBI Taxonomy" id="1775911"/>
    <lineage>
        <taxon>Bacteria</taxon>
        <taxon>Bacillati</taxon>
        <taxon>Actinomycetota</taxon>
        <taxon>Actinomycetes</taxon>
        <taxon>Mycobacteriales</taxon>
        <taxon>Corynebacteriaceae</taxon>
        <taxon>Corynebacterium</taxon>
    </lineage>
</organism>
<keyword evidence="1" id="KW-0472">Membrane</keyword>
<feature type="transmembrane region" description="Helical" evidence="1">
    <location>
        <begin position="26"/>
        <end position="45"/>
    </location>
</feature>
<evidence type="ECO:0000259" key="2">
    <source>
        <dbReference type="Pfam" id="PF19803"/>
    </source>
</evidence>
<reference evidence="3" key="1">
    <citation type="submission" date="2022-01" db="EMBL/GenBank/DDBJ databases">
        <title>Corynebacterium sp. nov isolated from isolated from the feces of the greater white-fronted geese (Anser albifrons) at Poyang Lake, PR China.</title>
        <authorList>
            <person name="Liu Q."/>
        </authorList>
    </citation>
    <scope>NUCLEOTIDE SEQUENCE</scope>
    <source>
        <strain evidence="3">JCM 32435</strain>
    </source>
</reference>
<gene>
    <name evidence="3" type="ORF">L1O03_01685</name>
</gene>
<dbReference type="InterPro" id="IPR046253">
    <property type="entry name" value="DUF6286"/>
</dbReference>
<feature type="transmembrane region" description="Helical" evidence="1">
    <location>
        <begin position="78"/>
        <end position="98"/>
    </location>
</feature>
<accession>A0A9X1TYI8</accession>
<evidence type="ECO:0000313" key="3">
    <source>
        <dbReference type="EMBL" id="MCF4005886.1"/>
    </source>
</evidence>
<proteinExistence type="predicted"/>